<dbReference type="Proteomes" id="UP001174909">
    <property type="component" value="Unassembled WGS sequence"/>
</dbReference>
<dbReference type="InterPro" id="IPR005112">
    <property type="entry name" value="dDENN_dom"/>
</dbReference>
<feature type="compositionally biased region" description="Polar residues" evidence="1">
    <location>
        <begin position="19"/>
        <end position="35"/>
    </location>
</feature>
<comment type="caution">
    <text evidence="3">The sequence shown here is derived from an EMBL/GenBank/DDBJ whole genome shotgun (WGS) entry which is preliminary data.</text>
</comment>
<dbReference type="EMBL" id="CASHTH010002184">
    <property type="protein sequence ID" value="CAI8025844.1"/>
    <property type="molecule type" value="Genomic_DNA"/>
</dbReference>
<feature type="compositionally biased region" description="Basic and acidic residues" evidence="1">
    <location>
        <begin position="802"/>
        <end position="811"/>
    </location>
</feature>
<feature type="region of interest" description="Disordered" evidence="1">
    <location>
        <begin position="343"/>
        <end position="475"/>
    </location>
</feature>
<feature type="compositionally biased region" description="Acidic residues" evidence="1">
    <location>
        <begin position="867"/>
        <end position="878"/>
    </location>
</feature>
<feature type="compositionally biased region" description="Low complexity" evidence="1">
    <location>
        <begin position="375"/>
        <end position="385"/>
    </location>
</feature>
<feature type="region of interest" description="Disordered" evidence="1">
    <location>
        <begin position="487"/>
        <end position="887"/>
    </location>
</feature>
<dbReference type="InterPro" id="IPR051942">
    <property type="entry name" value="DENN_domain_containing_2"/>
</dbReference>
<dbReference type="SMART" id="SM00801">
    <property type="entry name" value="dDENN"/>
    <property type="match status" value="1"/>
</dbReference>
<feature type="compositionally biased region" description="Low complexity" evidence="1">
    <location>
        <begin position="141"/>
        <end position="160"/>
    </location>
</feature>
<feature type="compositionally biased region" description="Basic and acidic residues" evidence="1">
    <location>
        <begin position="191"/>
        <end position="204"/>
    </location>
</feature>
<feature type="compositionally biased region" description="Polar residues" evidence="1">
    <location>
        <begin position="534"/>
        <end position="547"/>
    </location>
</feature>
<sequence>MSQKFPRGLARAGSDGVIKTTSVTKTTQRQHSSVESPRKNLPAPTIRSLTSALQNGSNHSVTNGGSHGRGSVKKSPLLPPAHLREKKSNSSSDSSVSSTNSAGSVYRAVESAAQTSNQDVQLNSSYKSGVSAEPKRPLMPPTTRSTPSPITSPTSTMTSSQNGDDGRRLETKPLPLQPEGSRSPSNIFRNSIKETEVSDKENLESRTNSGHPPPNQDTHIVRGDTRELETENEALRRRIQQLEEENGILRKVRDTPPPSVTPLPWSSGSNTPTPYPHHGEDAAGRSLNGSPGNPETDASHSPPPLPPRDSPCQSTADEQGSTPLAVGVADLKLAARMKLSRAIERAQASSPDAVDAKKLSQPIAKSVMQTPPPESLRSSITSPLSPLSPAPSTPSPTSLLSFGLSSQAKRNAMKRPAGRGSIARESKSTTPTSVSSEPVSERKSESPDTLGSVTEEDREMATPQRELKPGQFAGKSNKSIISAAAKVFQGSSADETDTSGARRDVETNREQFDNPSSDAMPSDPSSDRGKESLSSESDEVFTSSISRQPEPAAISERPVGKQKPWQREVKSESHVLHGSSARSGAKKRGVVSKRVPVKSDVSWIKNAKSGAGRDDSGSQSPQRCESPSQPQASPPLRPYRSHQILSNASSNPPPPPPPPSSSSSKQPLPSSQLARPGLTPSSSKPLHHRSHNLIIDESGGAAGDKKRGRGASISGKSGFKLKRGRKKSEEEGGGMSRSMSDESLHGTLQRGVQAYSSHRIQETKTERPPRPQQPLSRHISAEGRTASRPASVMVDVESAPRGWEDRGREEEFSVSCTVPSGPTKDKSPKRKRANDPSPLTKKGSLFSRLRVRPRDKDLPTIPARVAEEEDGGDSDSSSEDEKGATIKFKPKLRPVSVRKPSQVEDDFDLSYPHLFERVFVVTLKPDPADANKLTTEVTYTFPPRPPSETGRDETMESIPQFCFPDIERLKPTTKFKSETFSFVLTNMEGNRKFGYCRRLLPAGKGPRLPEVTCLISPLGCFSLYEKILDNIEERRQVSTTAVFTFLKAIVANPFPKPGRSVQVRAFSARGGEMETVTFTRPLDSRLEHVDFSILFSTLPPRKIIQLFSSMLMERRVILCSSNLSLLTGCAHALLALLYPFEWQHVFIPVLPGALIEFCCSPLPYLMGMHPSLIPALDEMETMEEALVVDLDKKKFVKKIGDETSILPSKLFQYLEHTLGSPAVTSEYQKPSGKKSSTSRADEIITNTFMIFFVYLYGDYRQYMKKKADGSIEFAKKEYEKKFSSKSIRRFLEAFHMTQMFDIFAEQRENPLKSEMTSQSTFERSTIHVMKDRCMEIEIFSSKSKISRWRLRKRI</sequence>
<name>A0AA35S9W2_GEOBA</name>
<feature type="compositionally biased region" description="Pro residues" evidence="1">
    <location>
        <begin position="651"/>
        <end position="660"/>
    </location>
</feature>
<feature type="compositionally biased region" description="Polar residues" evidence="1">
    <location>
        <begin position="47"/>
        <end position="64"/>
    </location>
</feature>
<feature type="region of interest" description="Disordered" evidence="1">
    <location>
        <begin position="1"/>
        <end position="323"/>
    </location>
</feature>
<feature type="compositionally biased region" description="Polar residues" evidence="1">
    <location>
        <begin position="180"/>
        <end position="189"/>
    </location>
</feature>
<dbReference type="SMART" id="SM00800">
    <property type="entry name" value="uDENN"/>
    <property type="match status" value="1"/>
</dbReference>
<reference evidence="3" key="1">
    <citation type="submission" date="2023-03" db="EMBL/GenBank/DDBJ databases">
        <authorList>
            <person name="Steffen K."/>
            <person name="Cardenas P."/>
        </authorList>
    </citation>
    <scope>NUCLEOTIDE SEQUENCE</scope>
</reference>
<dbReference type="SMART" id="SM00799">
    <property type="entry name" value="DENN"/>
    <property type="match status" value="1"/>
</dbReference>
<keyword evidence="4" id="KW-1185">Reference proteome</keyword>
<dbReference type="InterPro" id="IPR043153">
    <property type="entry name" value="DENN_C"/>
</dbReference>
<feature type="compositionally biased region" description="Basic and acidic residues" evidence="1">
    <location>
        <begin position="500"/>
        <end position="512"/>
    </location>
</feature>
<evidence type="ECO:0000256" key="1">
    <source>
        <dbReference type="SAM" id="MobiDB-lite"/>
    </source>
</evidence>
<feature type="compositionally biased region" description="Low complexity" evidence="1">
    <location>
        <begin position="89"/>
        <end position="104"/>
    </location>
</feature>
<feature type="compositionally biased region" description="Basic and acidic residues" evidence="1">
    <location>
        <begin position="219"/>
        <end position="236"/>
    </location>
</feature>
<feature type="compositionally biased region" description="Polar residues" evidence="1">
    <location>
        <begin position="617"/>
        <end position="631"/>
    </location>
</feature>
<feature type="compositionally biased region" description="Low complexity" evidence="1">
    <location>
        <begin position="661"/>
        <end position="674"/>
    </location>
</feature>
<proteinExistence type="predicted"/>
<feature type="compositionally biased region" description="Low complexity" evidence="1">
    <location>
        <begin position="515"/>
        <end position="524"/>
    </location>
</feature>
<feature type="compositionally biased region" description="Low complexity" evidence="1">
    <location>
        <begin position="428"/>
        <end position="438"/>
    </location>
</feature>
<feature type="compositionally biased region" description="Basic and acidic residues" evidence="1">
    <location>
        <begin position="759"/>
        <end position="769"/>
    </location>
</feature>
<dbReference type="PANTHER" id="PTHR15288:SF0">
    <property type="entry name" value="UDENN DOMAIN-CONTAINING PROTEIN"/>
    <property type="match status" value="1"/>
</dbReference>
<evidence type="ECO:0000313" key="3">
    <source>
        <dbReference type="EMBL" id="CAI8025844.1"/>
    </source>
</evidence>
<feature type="compositionally biased region" description="Basic and acidic residues" evidence="1">
    <location>
        <begin position="565"/>
        <end position="575"/>
    </location>
</feature>
<dbReference type="InterPro" id="IPR037516">
    <property type="entry name" value="Tripartite_DENN"/>
</dbReference>
<dbReference type="PANTHER" id="PTHR15288">
    <property type="entry name" value="DENN DOMAIN-CONTAINING PROTEIN 2"/>
    <property type="match status" value="1"/>
</dbReference>
<evidence type="ECO:0000259" key="2">
    <source>
        <dbReference type="PROSITE" id="PS50211"/>
    </source>
</evidence>
<feature type="compositionally biased region" description="Polar residues" evidence="1">
    <location>
        <begin position="112"/>
        <end position="128"/>
    </location>
</feature>
<dbReference type="InterPro" id="IPR005113">
    <property type="entry name" value="uDENN_dom"/>
</dbReference>
<dbReference type="Pfam" id="PF03456">
    <property type="entry name" value="uDENN"/>
    <property type="match status" value="1"/>
</dbReference>
<protein>
    <submittedName>
        <fullName evidence="3">DENN domain-containing protein 2B</fullName>
    </submittedName>
</protein>
<dbReference type="InterPro" id="IPR001194">
    <property type="entry name" value="cDENN_dom"/>
</dbReference>
<feature type="compositionally biased region" description="Low complexity" evidence="1">
    <location>
        <begin position="395"/>
        <end position="406"/>
    </location>
</feature>
<dbReference type="PROSITE" id="PS50211">
    <property type="entry name" value="DENN"/>
    <property type="match status" value="1"/>
</dbReference>
<dbReference type="Gene3D" id="3.30.450.200">
    <property type="match status" value="1"/>
</dbReference>
<dbReference type="Gene3D" id="3.40.50.11500">
    <property type="match status" value="1"/>
</dbReference>
<feature type="domain" description="UDENN" evidence="2">
    <location>
        <begin position="916"/>
        <end position="1314"/>
    </location>
</feature>
<gene>
    <name evidence="3" type="ORF">GBAR_LOCUS14906</name>
</gene>
<evidence type="ECO:0000313" key="4">
    <source>
        <dbReference type="Proteomes" id="UP001174909"/>
    </source>
</evidence>
<dbReference type="Pfam" id="PF02141">
    <property type="entry name" value="DENN"/>
    <property type="match status" value="1"/>
</dbReference>
<dbReference type="FunFam" id="3.40.50.11500:FF:000004">
    <property type="entry name" value="DENN domain-containing protein 2C isoform X1"/>
    <property type="match status" value="1"/>
</dbReference>
<organism evidence="3 4">
    <name type="scientific">Geodia barretti</name>
    <name type="common">Barrett's horny sponge</name>
    <dbReference type="NCBI Taxonomy" id="519541"/>
    <lineage>
        <taxon>Eukaryota</taxon>
        <taxon>Metazoa</taxon>
        <taxon>Porifera</taxon>
        <taxon>Demospongiae</taxon>
        <taxon>Heteroscleromorpha</taxon>
        <taxon>Tetractinellida</taxon>
        <taxon>Astrophorina</taxon>
        <taxon>Geodiidae</taxon>
        <taxon>Geodia</taxon>
    </lineage>
</organism>
<accession>A0AA35S9W2</accession>